<accession>A0A1V0DYE9</accession>
<name>A0A1V0DYE9_9CAUD</name>
<reference evidence="1 2" key="1">
    <citation type="submission" date="2017-02" db="EMBL/GenBank/DDBJ databases">
        <title>A novel roseosiphophage isolated from the oligotrophic South China Sea.</title>
        <authorList>
            <person name="Yang Y."/>
            <person name="Cai L."/>
            <person name="Zhang R."/>
        </authorList>
    </citation>
    <scope>NUCLEOTIDE SEQUENCE [LARGE SCALE GENOMIC DNA]</scope>
</reference>
<sequence length="189" mass="21322">MQNDPFDFKTFMANATNPDDDTKREHLRDAVSDEMETVMAEVGPRVWAVLYQQMQKDPKNNIHLNAVLNSGIFAILAWVAACTPQGETNGRDNDEVLREKIMNNLDSALANGRDADQAQSLALMAMNVGQMKLLEDACKDLGKVITANSMVIKGVHQTIQNMWKERVVEYKRHKPAKHKQRKDDPDAET</sequence>
<gene>
    <name evidence="1" type="ORF">vBDshSR5C_104</name>
</gene>
<dbReference type="EMBL" id="KY606587">
    <property type="protein sequence ID" value="ARB06158.1"/>
    <property type="molecule type" value="Genomic_DNA"/>
</dbReference>
<keyword evidence="2" id="KW-1185">Reference proteome</keyword>
<protein>
    <submittedName>
        <fullName evidence="1">Uncharacterized protein</fullName>
    </submittedName>
</protein>
<evidence type="ECO:0000313" key="2">
    <source>
        <dbReference type="Proteomes" id="UP000224401"/>
    </source>
</evidence>
<dbReference type="Proteomes" id="UP000224401">
    <property type="component" value="Segment"/>
</dbReference>
<evidence type="ECO:0000313" key="1">
    <source>
        <dbReference type="EMBL" id="ARB06158.1"/>
    </source>
</evidence>
<proteinExistence type="predicted"/>
<organism evidence="1 2">
    <name type="scientific">Dinoroseobacter phage vB_DshS-R5C</name>
    <dbReference type="NCBI Taxonomy" id="1965368"/>
    <lineage>
        <taxon>Viruses</taxon>
        <taxon>Duplodnaviria</taxon>
        <taxon>Heunggongvirae</taxon>
        <taxon>Uroviricota</taxon>
        <taxon>Caudoviricetes</taxon>
        <taxon>Nanhaivirus</taxon>
        <taxon>Nanhaivirus D5C</taxon>
    </lineage>
</organism>